<dbReference type="Proteomes" id="UP000052258">
    <property type="component" value="Unassembled WGS sequence"/>
</dbReference>
<name>A0A0J8GCP2_9LIST</name>
<accession>A0A0J8GCP2</accession>
<evidence type="ECO:0000256" key="1">
    <source>
        <dbReference type="ARBA" id="ARBA00023159"/>
    </source>
</evidence>
<dbReference type="PATRIC" id="fig|1430899.3.peg.2183"/>
<proteinExistence type="predicted"/>
<dbReference type="SUPFAM" id="SSF46785">
    <property type="entry name" value="Winged helix' DNA-binding domain"/>
    <property type="match status" value="1"/>
</dbReference>
<evidence type="ECO:0000313" key="2">
    <source>
        <dbReference type="EMBL" id="KMT58548.1"/>
    </source>
</evidence>
<gene>
    <name evidence="2" type="ORF">X560_2135</name>
</gene>
<keyword evidence="3" id="KW-1185">Reference proteome</keyword>
<dbReference type="InterPro" id="IPR018490">
    <property type="entry name" value="cNMP-bd_dom_sf"/>
</dbReference>
<keyword evidence="1" id="KW-0010">Activator</keyword>
<dbReference type="InterPro" id="IPR014710">
    <property type="entry name" value="RmlC-like_jellyroll"/>
</dbReference>
<dbReference type="OrthoDB" id="2362830at2"/>
<organism evidence="2 3">
    <name type="scientific">Listeria fleischmannii 1991</name>
    <dbReference type="NCBI Taxonomy" id="1430899"/>
    <lineage>
        <taxon>Bacteria</taxon>
        <taxon>Bacillati</taxon>
        <taxon>Bacillota</taxon>
        <taxon>Bacilli</taxon>
        <taxon>Bacillales</taxon>
        <taxon>Listeriaceae</taxon>
        <taxon>Listeria</taxon>
    </lineage>
</organism>
<dbReference type="Gene3D" id="2.60.120.10">
    <property type="entry name" value="Jelly Rolls"/>
    <property type="match status" value="1"/>
</dbReference>
<evidence type="ECO:0000313" key="3">
    <source>
        <dbReference type="Proteomes" id="UP000052258"/>
    </source>
</evidence>
<reference evidence="2 3" key="1">
    <citation type="journal article" date="2015" name="Genome Biol. Evol.">
        <title>Comparative Genomics of Listeria Sensu Lato: Genus-Wide Differences in Evolutionary Dynamics and the Progressive Gain of Complex, Potentially Pathogenicity-Related Traits through Lateral Gene Transfer.</title>
        <authorList>
            <person name="Chiara M."/>
            <person name="Caruso M."/>
            <person name="D'Erchia A.M."/>
            <person name="Manzari C."/>
            <person name="Fraccalvieri R."/>
            <person name="Goffredo E."/>
            <person name="Latorre L."/>
            <person name="Miccolupo A."/>
            <person name="Padalino I."/>
            <person name="Santagada G."/>
            <person name="Chiocco D."/>
            <person name="Pesole G."/>
            <person name="Horner D.S."/>
            <person name="Parisi A."/>
        </authorList>
    </citation>
    <scope>NUCLEOTIDE SEQUENCE [LARGE SCALE GENOMIC DNA]</scope>
    <source>
        <strain evidence="2 3">1991</strain>
    </source>
</reference>
<dbReference type="InterPro" id="IPR036390">
    <property type="entry name" value="WH_DNA-bd_sf"/>
</dbReference>
<protein>
    <submittedName>
        <fullName evidence="2">cAMP-binding domain-containing protein</fullName>
    </submittedName>
</protein>
<dbReference type="AlphaFoldDB" id="A0A0J8GCP2"/>
<sequence length="233" mass="27068">MNQIDHFLTSDAELAKTHVQRLKFSPKETIYTNEKVHLRNNFVLIKNGIVSLELYHKGKWQFTTFLTPGDCAGIDNFLTPNRTNYNPTKFRLTGAINGEIIIVEKDYFLNHFYANPKLFTIILEKLALHYMYTSYNSHEKNARLCQRMADVTLEFIALSDFQVNENTVIFPYPISAKMFSTYLKAPLSAVSEVLRIWEEKNILICTSDNLLITDYKKLLSFSKMTYLIDEVLV</sequence>
<comment type="caution">
    <text evidence="2">The sequence shown here is derived from an EMBL/GenBank/DDBJ whole genome shotgun (WGS) entry which is preliminary data.</text>
</comment>
<dbReference type="RefSeq" id="WP_007475379.1">
    <property type="nucleotide sequence ID" value="NZ_KQ130619.1"/>
</dbReference>
<dbReference type="EMBL" id="AZHO01000029">
    <property type="protein sequence ID" value="KMT58548.1"/>
    <property type="molecule type" value="Genomic_DNA"/>
</dbReference>
<dbReference type="SUPFAM" id="SSF51206">
    <property type="entry name" value="cAMP-binding domain-like"/>
    <property type="match status" value="1"/>
</dbReference>